<evidence type="ECO:0000256" key="1">
    <source>
        <dbReference type="SAM" id="MobiDB-lite"/>
    </source>
</evidence>
<sequence>MQGSRGATYPVSARARSVMRKTQLCARCSKPGTIQRPCPPRWAVWPAKTAVWVALGFLRSRYVAAARGYQGACSLLVVKAPARRHRRQGEVNHGNNKGKAHETLPPCSTSTRQFARLPTAANRERRPQRAARLEHAAAAIVWEQGQRRRRRPVDHGPQLLRRLARRHDAAAADLATTTAAPSSPAARPAVERLPTICRRRRRRRRRGE</sequence>
<dbReference type="AlphaFoldDB" id="J3PKB8"/>
<evidence type="ECO:0000313" key="4">
    <source>
        <dbReference type="Proteomes" id="UP000006039"/>
    </source>
</evidence>
<keyword evidence="4" id="KW-1185">Reference proteome</keyword>
<evidence type="ECO:0000313" key="2">
    <source>
        <dbReference type="EMBL" id="EJT68451.1"/>
    </source>
</evidence>
<name>J3PKB8_GAET3</name>
<dbReference type="Proteomes" id="UP000006039">
    <property type="component" value="Unassembled WGS sequence"/>
</dbReference>
<gene>
    <name evidence="3" type="primary">20354427</name>
    <name evidence="2" type="ORF">GGTG_13969</name>
</gene>
<feature type="region of interest" description="Disordered" evidence="1">
    <location>
        <begin position="174"/>
        <end position="208"/>
    </location>
</feature>
<proteinExistence type="predicted"/>
<reference evidence="2" key="2">
    <citation type="submission" date="2010-07" db="EMBL/GenBank/DDBJ databases">
        <authorList>
            <consortium name="The Broad Institute Genome Sequencing Platform"/>
            <consortium name="Broad Institute Genome Sequencing Center for Infectious Disease"/>
            <person name="Ma L.-J."/>
            <person name="Dead R."/>
            <person name="Young S."/>
            <person name="Zeng Q."/>
            <person name="Koehrsen M."/>
            <person name="Alvarado L."/>
            <person name="Berlin A."/>
            <person name="Chapman S.B."/>
            <person name="Chen Z."/>
            <person name="Freedman E."/>
            <person name="Gellesch M."/>
            <person name="Goldberg J."/>
            <person name="Griggs A."/>
            <person name="Gujja S."/>
            <person name="Heilman E.R."/>
            <person name="Heiman D."/>
            <person name="Hepburn T."/>
            <person name="Howarth C."/>
            <person name="Jen D."/>
            <person name="Larson L."/>
            <person name="Mehta T."/>
            <person name="Neiman D."/>
            <person name="Pearson M."/>
            <person name="Roberts A."/>
            <person name="Saif S."/>
            <person name="Shea T."/>
            <person name="Shenoy N."/>
            <person name="Sisk P."/>
            <person name="Stolte C."/>
            <person name="Sykes S."/>
            <person name="Walk T."/>
            <person name="White J."/>
            <person name="Yandava C."/>
            <person name="Haas B."/>
            <person name="Nusbaum C."/>
            <person name="Birren B."/>
        </authorList>
    </citation>
    <scope>NUCLEOTIDE SEQUENCE</scope>
    <source>
        <strain evidence="2">R3-111a-1</strain>
    </source>
</reference>
<evidence type="ECO:0000313" key="3">
    <source>
        <dbReference type="EnsemblFungi" id="EJT68451"/>
    </source>
</evidence>
<feature type="region of interest" description="Disordered" evidence="1">
    <location>
        <begin position="88"/>
        <end position="109"/>
    </location>
</feature>
<dbReference type="RefSeq" id="XP_009230158.1">
    <property type="nucleotide sequence ID" value="XM_009231894.1"/>
</dbReference>
<organism evidence="2">
    <name type="scientific">Gaeumannomyces tritici (strain R3-111a-1)</name>
    <name type="common">Wheat and barley take-all root rot fungus</name>
    <name type="synonym">Gaeumannomyces graminis var. tritici</name>
    <dbReference type="NCBI Taxonomy" id="644352"/>
    <lineage>
        <taxon>Eukaryota</taxon>
        <taxon>Fungi</taxon>
        <taxon>Dikarya</taxon>
        <taxon>Ascomycota</taxon>
        <taxon>Pezizomycotina</taxon>
        <taxon>Sordariomycetes</taxon>
        <taxon>Sordariomycetidae</taxon>
        <taxon>Magnaporthales</taxon>
        <taxon>Magnaporthaceae</taxon>
        <taxon>Gaeumannomyces</taxon>
    </lineage>
</organism>
<reference evidence="2" key="3">
    <citation type="submission" date="2010-09" db="EMBL/GenBank/DDBJ databases">
        <title>Annotation of Gaeumannomyces graminis var. tritici R3-111a-1.</title>
        <authorList>
            <consortium name="The Broad Institute Genome Sequencing Platform"/>
            <person name="Ma L.-J."/>
            <person name="Dead R."/>
            <person name="Young S.K."/>
            <person name="Zeng Q."/>
            <person name="Gargeya S."/>
            <person name="Fitzgerald M."/>
            <person name="Haas B."/>
            <person name="Abouelleil A."/>
            <person name="Alvarado L."/>
            <person name="Arachchi H.M."/>
            <person name="Berlin A."/>
            <person name="Brown A."/>
            <person name="Chapman S.B."/>
            <person name="Chen Z."/>
            <person name="Dunbar C."/>
            <person name="Freedman E."/>
            <person name="Gearin G."/>
            <person name="Gellesch M."/>
            <person name="Goldberg J."/>
            <person name="Griggs A."/>
            <person name="Gujja S."/>
            <person name="Heiman D."/>
            <person name="Howarth C."/>
            <person name="Larson L."/>
            <person name="Lui A."/>
            <person name="MacDonald P.J.P."/>
            <person name="Mehta T."/>
            <person name="Montmayeur A."/>
            <person name="Murphy C."/>
            <person name="Neiman D."/>
            <person name="Pearson M."/>
            <person name="Priest M."/>
            <person name="Roberts A."/>
            <person name="Saif S."/>
            <person name="Shea T."/>
            <person name="Shenoy N."/>
            <person name="Sisk P."/>
            <person name="Stolte C."/>
            <person name="Sykes S."/>
            <person name="Yandava C."/>
            <person name="Wortman J."/>
            <person name="Nusbaum C."/>
            <person name="Birren B."/>
        </authorList>
    </citation>
    <scope>NUCLEOTIDE SEQUENCE</scope>
    <source>
        <strain evidence="2">R3-111a-1</strain>
    </source>
</reference>
<dbReference type="EnsemblFungi" id="EJT68451">
    <property type="protein sequence ID" value="EJT68451"/>
    <property type="gene ID" value="GGTG_13969"/>
</dbReference>
<reference evidence="3" key="5">
    <citation type="submission" date="2018-04" db="UniProtKB">
        <authorList>
            <consortium name="EnsemblFungi"/>
        </authorList>
    </citation>
    <scope>IDENTIFICATION</scope>
    <source>
        <strain evidence="3">R3-111a-1</strain>
    </source>
</reference>
<dbReference type="HOGENOM" id="CLU_1320969_0_0_1"/>
<reference evidence="4" key="1">
    <citation type="submission" date="2010-07" db="EMBL/GenBank/DDBJ databases">
        <title>The genome sequence of Gaeumannomyces graminis var. tritici strain R3-111a-1.</title>
        <authorList>
            <consortium name="The Broad Institute Genome Sequencing Platform"/>
            <person name="Ma L.-J."/>
            <person name="Dead R."/>
            <person name="Young S."/>
            <person name="Zeng Q."/>
            <person name="Koehrsen M."/>
            <person name="Alvarado L."/>
            <person name="Berlin A."/>
            <person name="Chapman S.B."/>
            <person name="Chen Z."/>
            <person name="Freedman E."/>
            <person name="Gellesch M."/>
            <person name="Goldberg J."/>
            <person name="Griggs A."/>
            <person name="Gujja S."/>
            <person name="Heilman E.R."/>
            <person name="Heiman D."/>
            <person name="Hepburn T."/>
            <person name="Howarth C."/>
            <person name="Jen D."/>
            <person name="Larson L."/>
            <person name="Mehta T."/>
            <person name="Neiman D."/>
            <person name="Pearson M."/>
            <person name="Roberts A."/>
            <person name="Saif S."/>
            <person name="Shea T."/>
            <person name="Shenoy N."/>
            <person name="Sisk P."/>
            <person name="Stolte C."/>
            <person name="Sykes S."/>
            <person name="Walk T."/>
            <person name="White J."/>
            <person name="Yandava C."/>
            <person name="Haas B."/>
            <person name="Nusbaum C."/>
            <person name="Birren B."/>
        </authorList>
    </citation>
    <scope>NUCLEOTIDE SEQUENCE [LARGE SCALE GENOMIC DNA]</scope>
    <source>
        <strain evidence="4">R3-111a-1</strain>
    </source>
</reference>
<reference evidence="3" key="4">
    <citation type="journal article" date="2015" name="G3 (Bethesda)">
        <title>Genome sequences of three phytopathogenic species of the Magnaporthaceae family of fungi.</title>
        <authorList>
            <person name="Okagaki L.H."/>
            <person name="Nunes C.C."/>
            <person name="Sailsbery J."/>
            <person name="Clay B."/>
            <person name="Brown D."/>
            <person name="John T."/>
            <person name="Oh Y."/>
            <person name="Young N."/>
            <person name="Fitzgerald M."/>
            <person name="Haas B.J."/>
            <person name="Zeng Q."/>
            <person name="Young S."/>
            <person name="Adiconis X."/>
            <person name="Fan L."/>
            <person name="Levin J.Z."/>
            <person name="Mitchell T.K."/>
            <person name="Okubara P.A."/>
            <person name="Farman M.L."/>
            <person name="Kohn L.M."/>
            <person name="Birren B."/>
            <person name="Ma L.-J."/>
            <person name="Dean R.A."/>
        </authorList>
    </citation>
    <scope>NUCLEOTIDE SEQUENCE</scope>
    <source>
        <strain evidence="3">R3-111a-1</strain>
    </source>
</reference>
<feature type="compositionally biased region" description="Basic residues" evidence="1">
    <location>
        <begin position="197"/>
        <end position="208"/>
    </location>
</feature>
<dbReference type="EMBL" id="GL385485">
    <property type="protein sequence ID" value="EJT68451.1"/>
    <property type="molecule type" value="Genomic_DNA"/>
</dbReference>
<feature type="compositionally biased region" description="Low complexity" evidence="1">
    <location>
        <begin position="174"/>
        <end position="188"/>
    </location>
</feature>
<dbReference type="VEuPathDB" id="FungiDB:GGTG_13969"/>
<dbReference type="GeneID" id="20354427"/>
<protein>
    <submittedName>
        <fullName evidence="2 3">Uncharacterized protein</fullName>
    </submittedName>
</protein>
<accession>J3PKB8</accession>